<dbReference type="RefSeq" id="WP_157094914.1">
    <property type="nucleotide sequence ID" value="NZ_BDDI01000002.1"/>
</dbReference>
<dbReference type="AlphaFoldDB" id="A0A839RLR9"/>
<sequence length="49" mass="5333">MLQPIDEFAGFTKIGQFREAAIRYQLNALGSAGREVCATCVRPGAKYSP</sequence>
<proteinExistence type="predicted"/>
<evidence type="ECO:0000313" key="2">
    <source>
        <dbReference type="Proteomes" id="UP000567922"/>
    </source>
</evidence>
<organism evidence="1 2">
    <name type="scientific">Hoyosella altamirensis</name>
    <dbReference type="NCBI Taxonomy" id="616997"/>
    <lineage>
        <taxon>Bacteria</taxon>
        <taxon>Bacillati</taxon>
        <taxon>Actinomycetota</taxon>
        <taxon>Actinomycetes</taxon>
        <taxon>Mycobacteriales</taxon>
        <taxon>Hoyosellaceae</taxon>
        <taxon>Hoyosella</taxon>
    </lineage>
</organism>
<accession>A0A839RLR9</accession>
<protein>
    <submittedName>
        <fullName evidence="1">Uncharacterized protein</fullName>
    </submittedName>
</protein>
<dbReference type="EMBL" id="JACHWS010000001">
    <property type="protein sequence ID" value="MBB3037094.1"/>
    <property type="molecule type" value="Genomic_DNA"/>
</dbReference>
<comment type="caution">
    <text evidence="1">The sequence shown here is derived from an EMBL/GenBank/DDBJ whole genome shotgun (WGS) entry which is preliminary data.</text>
</comment>
<gene>
    <name evidence="1" type="ORF">FHU29_001528</name>
</gene>
<evidence type="ECO:0000313" key="1">
    <source>
        <dbReference type="EMBL" id="MBB3037094.1"/>
    </source>
</evidence>
<dbReference type="Proteomes" id="UP000567922">
    <property type="component" value="Unassembled WGS sequence"/>
</dbReference>
<keyword evidence="2" id="KW-1185">Reference proteome</keyword>
<name>A0A839RLR9_9ACTN</name>
<reference evidence="1 2" key="1">
    <citation type="submission" date="2020-08" db="EMBL/GenBank/DDBJ databases">
        <title>Sequencing the genomes of 1000 actinobacteria strains.</title>
        <authorList>
            <person name="Klenk H.-P."/>
        </authorList>
    </citation>
    <scope>NUCLEOTIDE SEQUENCE [LARGE SCALE GENOMIC DNA]</scope>
    <source>
        <strain evidence="1 2">DSM 45258</strain>
    </source>
</reference>